<dbReference type="EMBL" id="CP011144">
    <property type="protein sequence ID" value="AKC86911.1"/>
    <property type="molecule type" value="Genomic_DNA"/>
</dbReference>
<dbReference type="InterPro" id="IPR033856">
    <property type="entry name" value="Trp_halogen"/>
</dbReference>
<dbReference type="PATRIC" id="fig|314722.6.peg.1981"/>
<keyword evidence="2" id="KW-0285">Flavoprotein</keyword>
<dbReference type="AlphaFoldDB" id="A0A0E3UN60"/>
<feature type="binding site" evidence="2">
    <location>
        <begin position="21"/>
        <end position="24"/>
    </location>
    <ligand>
        <name>FAD</name>
        <dbReference type="ChEBI" id="CHEBI:57692"/>
    </ligand>
</feature>
<evidence type="ECO:0000256" key="2">
    <source>
        <dbReference type="PIRSR" id="PIRSR011396-2"/>
    </source>
</evidence>
<dbReference type="GO" id="GO:0004497">
    <property type="term" value="F:monooxygenase activity"/>
    <property type="evidence" value="ECO:0007669"/>
    <property type="project" value="InterPro"/>
</dbReference>
<dbReference type="InterPro" id="IPR050816">
    <property type="entry name" value="Flavin-dep_Halogenase_NPB"/>
</dbReference>
<dbReference type="Proteomes" id="UP000033067">
    <property type="component" value="Chromosome"/>
</dbReference>
<dbReference type="PIRSF" id="PIRSF011396">
    <property type="entry name" value="Trp_halogenase"/>
    <property type="match status" value="1"/>
</dbReference>
<feature type="binding site" evidence="2">
    <location>
        <position position="86"/>
    </location>
    <ligand>
        <name>7-chloro-L-tryptophan</name>
        <dbReference type="ChEBI" id="CHEBI:58713"/>
    </ligand>
</feature>
<reference evidence="3 4" key="1">
    <citation type="journal article" date="2015" name="Genome Announc.">
        <title>Complete Genome Sequence of Pseudoxanthomonas suwonensis Strain J1, a Cellulose-Degrading Bacterium Isolated from Leaf- and Wood-Enriched Soil.</title>
        <authorList>
            <person name="Hou L."/>
            <person name="Jiang J."/>
            <person name="Xu Z."/>
            <person name="Zhou Y."/>
            <person name="Leung F.C."/>
        </authorList>
    </citation>
    <scope>NUCLEOTIDE SEQUENCE [LARGE SCALE GENOMIC DNA]</scope>
    <source>
        <strain evidence="3 4">J1</strain>
    </source>
</reference>
<keyword evidence="2" id="KW-0547">Nucleotide-binding</keyword>
<dbReference type="OrthoDB" id="462203at2"/>
<feature type="binding site" evidence="2">
    <location>
        <position position="343"/>
    </location>
    <ligand>
        <name>L-tryptophan</name>
        <dbReference type="ChEBI" id="CHEBI:57912"/>
    </ligand>
</feature>
<gene>
    <name evidence="3" type="ORF">WQ53_09240</name>
</gene>
<dbReference type="Pfam" id="PF04820">
    <property type="entry name" value="Trp_halogenase"/>
    <property type="match status" value="1"/>
</dbReference>
<dbReference type="GO" id="GO:0000166">
    <property type="term" value="F:nucleotide binding"/>
    <property type="evidence" value="ECO:0007669"/>
    <property type="project" value="UniProtKB-KW"/>
</dbReference>
<evidence type="ECO:0000313" key="4">
    <source>
        <dbReference type="Proteomes" id="UP000033067"/>
    </source>
</evidence>
<keyword evidence="4" id="KW-1185">Reference proteome</keyword>
<feature type="binding site" evidence="2">
    <location>
        <position position="334"/>
    </location>
    <ligand>
        <name>FAD</name>
        <dbReference type="ChEBI" id="CHEBI:57692"/>
    </ligand>
</feature>
<organism evidence="3 4">
    <name type="scientific">Pseudoxanthomonas suwonensis</name>
    <dbReference type="NCBI Taxonomy" id="314722"/>
    <lineage>
        <taxon>Bacteria</taxon>
        <taxon>Pseudomonadati</taxon>
        <taxon>Pseudomonadota</taxon>
        <taxon>Gammaproteobacteria</taxon>
        <taxon>Lysobacterales</taxon>
        <taxon>Lysobacteraceae</taxon>
        <taxon>Pseudoxanthomonas</taxon>
    </lineage>
</organism>
<accession>A0A0E3UN60</accession>
<dbReference type="SUPFAM" id="SSF51905">
    <property type="entry name" value="FAD/NAD(P)-binding domain"/>
    <property type="match status" value="1"/>
</dbReference>
<dbReference type="InterPro" id="IPR006905">
    <property type="entry name" value="Flavin_halogenase"/>
</dbReference>
<sequence>MNNPDQAISPRPVKRVVIAGGGTAGWMAAAALSKTLGKVLDIVLVESEEIGTVGVGEATIPTLVTFHRLLDIKEQEYMAAVQGTVKLGISFENWKDVGHRYIHSFGISGKDHWSAGFQNFWLRGRKEGLASEYSDYCIELQASLQDRFSHLPRYHVNYAYHMDAALYARYLRGFSERYGCKRVEGKIVDVVTDGEGCISALKLERGEVVEGDLFIDCTGFRALLIGKTLGVGYTDWSQWLFNDSALATQTTAVRDAVPYTRAIAGKAGWQWRIPLQHRVGNGIVYSSRHMGDDEARAEFLGSIEGEVIKQPWPVRFQPGQRQQCWVKNCVALGLAGSFIEPLESTTIHLIQRGIVRLLQAFPHAITQPAIDEYNARLNEELQHVRDFVVMHYHISDRRDSPYWQEIAEMRIPDTLRHRIELFRETGEVFNVPGELFGVNSWVQVMLGQGIEPKRYHPTADVMSQADLARFLGDIRHNVLHTVRQMPLHMDYMRSYAPAPVPEAVRQAV</sequence>
<dbReference type="PANTHER" id="PTHR43747">
    <property type="entry name" value="FAD-BINDING PROTEIN"/>
    <property type="match status" value="1"/>
</dbReference>
<dbReference type="RefSeq" id="WP_052631892.1">
    <property type="nucleotide sequence ID" value="NZ_CP011144.1"/>
</dbReference>
<feature type="binding site" evidence="2">
    <location>
        <position position="347"/>
    </location>
    <ligand>
        <name>FAD</name>
        <dbReference type="ChEBI" id="CHEBI:57692"/>
    </ligand>
</feature>
<dbReference type="InterPro" id="IPR036188">
    <property type="entry name" value="FAD/NAD-bd_sf"/>
</dbReference>
<dbReference type="PANTHER" id="PTHR43747:SF4">
    <property type="entry name" value="FLAVIN-DEPENDENT TRYPTOPHAN HALOGENASE"/>
    <property type="match status" value="1"/>
</dbReference>
<evidence type="ECO:0000256" key="1">
    <source>
        <dbReference type="PIRSR" id="PIRSR011396-1"/>
    </source>
</evidence>
<keyword evidence="2" id="KW-0274">FAD</keyword>
<feature type="active site" evidence="1">
    <location>
        <position position="86"/>
    </location>
</feature>
<proteinExistence type="predicted"/>
<dbReference type="KEGG" id="psuw:WQ53_09240"/>
<evidence type="ECO:0000313" key="3">
    <source>
        <dbReference type="EMBL" id="AKC86911.1"/>
    </source>
</evidence>
<protein>
    <submittedName>
        <fullName evidence="3">Tryptophan halogenase</fullName>
    </submittedName>
</protein>
<name>A0A0E3UN60_9GAMM</name>
<dbReference type="Gene3D" id="3.50.50.60">
    <property type="entry name" value="FAD/NAD(P)-binding domain"/>
    <property type="match status" value="1"/>
</dbReference>